<name>A0AAF0EYG7_9BASI</name>
<organism evidence="2 3">
    <name type="scientific">Malassezia japonica</name>
    <dbReference type="NCBI Taxonomy" id="223818"/>
    <lineage>
        <taxon>Eukaryota</taxon>
        <taxon>Fungi</taxon>
        <taxon>Dikarya</taxon>
        <taxon>Basidiomycota</taxon>
        <taxon>Ustilaginomycotina</taxon>
        <taxon>Malasseziomycetes</taxon>
        <taxon>Malasseziales</taxon>
        <taxon>Malasseziaceae</taxon>
        <taxon>Malassezia</taxon>
    </lineage>
</organism>
<dbReference type="EMBL" id="CP119958">
    <property type="protein sequence ID" value="WFD37524.1"/>
    <property type="molecule type" value="Genomic_DNA"/>
</dbReference>
<proteinExistence type="predicted"/>
<feature type="region of interest" description="Disordered" evidence="1">
    <location>
        <begin position="216"/>
        <end position="237"/>
    </location>
</feature>
<sequence length="598" mass="64917">MAAAAPREPVTQLIDLLSTSTDIAPDRVWALYVEAMQDRPQELADGSIRVPRMLQAGEHRQVLQALVPYTEAYAAYLYDRGRIRALREAAQSVPLHTEIALDLSTPQELAPRSPPVPLSAGEAKTYLSRARTLLGNMRAASADSVCTADYNEALAVLAPGGYFGEMQALWSDMTSTRDTHPETAPNRETYHHMMEGLFRQAARQAQDLQAAHGHALLPTEYGRRRSEATAAPGDAAKSVQGAAQVLARSATMLIQDMHERAIRPSVLTLDLAARVLRMTGQLPALLALLRTGFGVDVANPDADRGEALPPCAPTTHTLNTALMALGEYATVSDMVAAYETMTEPLSRAESSTLPSTEESRCVQPNAKTFATLLKHACTVPDTLFLAAALVPERRSLLSRFASSDAIGFATQSERQEEIKRRERGAYFAVARYFFDECMQRYAAQVAALCTQLKVDAPALAYDGAQASGAVRRAYRDWRAQGAQTSGRLAVPDARVSLADGAPVFVPPSVGLSLQQIYPLVALASRRRSLPLLGWIRAKLDHCVLLKEIEANAVEAVADAGAWPELHASLEAHLARVRRELDGLHWIRFEPTGAQGAPC</sequence>
<evidence type="ECO:0000256" key="1">
    <source>
        <dbReference type="SAM" id="MobiDB-lite"/>
    </source>
</evidence>
<protein>
    <submittedName>
        <fullName evidence="2">Uncharacterized protein</fullName>
    </submittedName>
</protein>
<accession>A0AAF0EYG7</accession>
<dbReference type="Gene3D" id="1.25.40.10">
    <property type="entry name" value="Tetratricopeptide repeat domain"/>
    <property type="match status" value="1"/>
</dbReference>
<dbReference type="Proteomes" id="UP001217754">
    <property type="component" value="Chromosome 1"/>
</dbReference>
<dbReference type="AlphaFoldDB" id="A0AAF0EYG7"/>
<evidence type="ECO:0000313" key="2">
    <source>
        <dbReference type="EMBL" id="WFD37524.1"/>
    </source>
</evidence>
<dbReference type="InterPro" id="IPR011990">
    <property type="entry name" value="TPR-like_helical_dom_sf"/>
</dbReference>
<keyword evidence="3" id="KW-1185">Reference proteome</keyword>
<evidence type="ECO:0000313" key="3">
    <source>
        <dbReference type="Proteomes" id="UP001217754"/>
    </source>
</evidence>
<gene>
    <name evidence="2" type="ORF">MJAP1_000468</name>
</gene>
<dbReference type="RefSeq" id="XP_060120421.1">
    <property type="nucleotide sequence ID" value="XM_060264438.1"/>
</dbReference>
<dbReference type="GeneID" id="85224117"/>
<reference evidence="2" key="1">
    <citation type="submission" date="2023-03" db="EMBL/GenBank/DDBJ databases">
        <title>Mating type loci evolution in Malassezia.</title>
        <authorList>
            <person name="Coelho M.A."/>
        </authorList>
    </citation>
    <scope>NUCLEOTIDE SEQUENCE</scope>
    <source>
        <strain evidence="2">CBS 9431</strain>
    </source>
</reference>